<feature type="region of interest" description="Disordered" evidence="2">
    <location>
        <begin position="69"/>
        <end position="96"/>
    </location>
</feature>
<organism evidence="4 5">
    <name type="scientific">Oligella ureolytica</name>
    <dbReference type="NCBI Taxonomy" id="90244"/>
    <lineage>
        <taxon>Bacteria</taxon>
        <taxon>Pseudomonadati</taxon>
        <taxon>Pseudomonadota</taxon>
        <taxon>Betaproteobacteria</taxon>
        <taxon>Burkholderiales</taxon>
        <taxon>Alcaligenaceae</taxon>
        <taxon>Oligella</taxon>
    </lineage>
</organism>
<keyword evidence="5" id="KW-1185">Reference proteome</keyword>
<feature type="domain" description="Tyr recombinase" evidence="3">
    <location>
        <begin position="1"/>
        <end position="90"/>
    </location>
</feature>
<dbReference type="InterPro" id="IPR002104">
    <property type="entry name" value="Integrase_catalytic"/>
</dbReference>
<name>A0A7T3BT03_9BURK</name>
<evidence type="ECO:0000313" key="5">
    <source>
        <dbReference type="Proteomes" id="UP000594903"/>
    </source>
</evidence>
<evidence type="ECO:0000256" key="1">
    <source>
        <dbReference type="ARBA" id="ARBA00023172"/>
    </source>
</evidence>
<dbReference type="RefSeq" id="WP_018574808.1">
    <property type="nucleotide sequence ID" value="NZ_CP065725.1"/>
</dbReference>
<dbReference type="PROSITE" id="PS51898">
    <property type="entry name" value="TYR_RECOMBINASE"/>
    <property type="match status" value="1"/>
</dbReference>
<gene>
    <name evidence="4" type="ORF">I6G29_02840</name>
</gene>
<reference evidence="4 5" key="1">
    <citation type="submission" date="2020-12" db="EMBL/GenBank/DDBJ databases">
        <title>FDA dAtabase for Regulatory Grade micrObial Sequences (FDA-ARGOS): Supporting development and validation of Infectious Disease Dx tests.</title>
        <authorList>
            <person name="Sproer C."/>
            <person name="Gronow S."/>
            <person name="Severitt S."/>
            <person name="Schroder I."/>
            <person name="Tallon L."/>
            <person name="Sadzewicz L."/>
            <person name="Zhao X."/>
            <person name="Boylan J."/>
            <person name="Ott S."/>
            <person name="Bowen H."/>
            <person name="Vavikolanu K."/>
            <person name="Mehta A."/>
            <person name="Aluvathingal J."/>
            <person name="Nadendla S."/>
            <person name="Lowell S."/>
            <person name="Myers T."/>
            <person name="Yan Y."/>
            <person name="Sichtig H."/>
        </authorList>
    </citation>
    <scope>NUCLEOTIDE SEQUENCE [LARGE SCALE GENOMIC DNA]</scope>
    <source>
        <strain evidence="4 5">FDAARGOS_872</strain>
    </source>
</reference>
<evidence type="ECO:0000259" key="3">
    <source>
        <dbReference type="PROSITE" id="PS51898"/>
    </source>
</evidence>
<feature type="compositionally biased region" description="Polar residues" evidence="2">
    <location>
        <begin position="69"/>
        <end position="78"/>
    </location>
</feature>
<dbReference type="Gene3D" id="1.10.443.10">
    <property type="entry name" value="Intergrase catalytic core"/>
    <property type="match status" value="1"/>
</dbReference>
<dbReference type="Pfam" id="PF00589">
    <property type="entry name" value="Phage_integrase"/>
    <property type="match status" value="1"/>
</dbReference>
<keyword evidence="1" id="KW-0233">DNA recombination</keyword>
<dbReference type="SUPFAM" id="SSF56349">
    <property type="entry name" value="DNA breaking-rejoining enzymes"/>
    <property type="match status" value="1"/>
</dbReference>
<feature type="compositionally biased region" description="Basic and acidic residues" evidence="2">
    <location>
        <begin position="79"/>
        <end position="96"/>
    </location>
</feature>
<proteinExistence type="predicted"/>
<dbReference type="InterPro" id="IPR011010">
    <property type="entry name" value="DNA_brk_join_enz"/>
</dbReference>
<evidence type="ECO:0000256" key="2">
    <source>
        <dbReference type="SAM" id="MobiDB-lite"/>
    </source>
</evidence>
<dbReference type="Proteomes" id="UP000594903">
    <property type="component" value="Chromosome"/>
</dbReference>
<dbReference type="InterPro" id="IPR013762">
    <property type="entry name" value="Integrase-like_cat_sf"/>
</dbReference>
<evidence type="ECO:0000313" key="4">
    <source>
        <dbReference type="EMBL" id="QPT41303.1"/>
    </source>
</evidence>
<accession>A0A7T3BT03</accession>
<protein>
    <submittedName>
        <fullName evidence="4">Tyrosine-type recombinase/integrase</fullName>
    </submittedName>
</protein>
<dbReference type="EMBL" id="CP065725">
    <property type="protein sequence ID" value="QPT41303.1"/>
    <property type="molecule type" value="Genomic_DNA"/>
</dbReference>
<sequence length="96" mass="11284">MALFLGDRSLKRIFKSTADHIRMRGDDFESKARHVEQASAHWLRHTSGTHMANNQVDLRYVRDNLGHDSISTTNTYLHSSDDARHRETEENHKIRW</sequence>